<dbReference type="GO" id="GO:0006629">
    <property type="term" value="P:lipid metabolic process"/>
    <property type="evidence" value="ECO:0007669"/>
    <property type="project" value="InterPro"/>
</dbReference>
<dbReference type="Gene3D" id="3.40.50.1820">
    <property type="entry name" value="alpha/beta hydrolase"/>
    <property type="match status" value="1"/>
</dbReference>
<reference evidence="2 3" key="1">
    <citation type="submission" date="2013-12" db="EMBL/GenBank/DDBJ databases">
        <authorList>
            <consortium name="DOE Joint Genome Institute"/>
            <person name="Muyzer G."/>
            <person name="Huntemann M."/>
            <person name="Han J."/>
            <person name="Chen A."/>
            <person name="Kyrpides N."/>
            <person name="Mavromatis K."/>
            <person name="Markowitz V."/>
            <person name="Palaniappan K."/>
            <person name="Ivanova N."/>
            <person name="Schaumberg A."/>
            <person name="Pati A."/>
            <person name="Liolios K."/>
            <person name="Nordberg H.P."/>
            <person name="Cantor M.N."/>
            <person name="Hua S.X."/>
            <person name="Woyke T."/>
        </authorList>
    </citation>
    <scope>NUCLEOTIDE SEQUENCE [LARGE SCALE GENOMIC DNA]</scope>
    <source>
        <strain evidence="2 3">ARh 1</strain>
    </source>
</reference>
<evidence type="ECO:0000313" key="3">
    <source>
        <dbReference type="Proteomes" id="UP000005289"/>
    </source>
</evidence>
<feature type="domain" description="Fungal lipase-type" evidence="1">
    <location>
        <begin position="136"/>
        <end position="223"/>
    </location>
</feature>
<accession>W0DNQ5</accession>
<organism evidence="2 3">
    <name type="scientific">Thioalkalivibrio paradoxus ARh 1</name>
    <dbReference type="NCBI Taxonomy" id="713585"/>
    <lineage>
        <taxon>Bacteria</taxon>
        <taxon>Pseudomonadati</taxon>
        <taxon>Pseudomonadota</taxon>
        <taxon>Gammaproteobacteria</taxon>
        <taxon>Chromatiales</taxon>
        <taxon>Ectothiorhodospiraceae</taxon>
        <taxon>Thioalkalivibrio</taxon>
    </lineage>
</organism>
<name>W0DNQ5_9GAMM</name>
<dbReference type="SUPFAM" id="SSF53474">
    <property type="entry name" value="alpha/beta-Hydrolases"/>
    <property type="match status" value="1"/>
</dbReference>
<keyword evidence="3" id="KW-1185">Reference proteome</keyword>
<dbReference type="AlphaFoldDB" id="W0DNQ5"/>
<dbReference type="OrthoDB" id="5562330at2"/>
<evidence type="ECO:0000259" key="1">
    <source>
        <dbReference type="Pfam" id="PF01764"/>
    </source>
</evidence>
<sequence length="304" mass="33175">MKPMIRMDDAGTAGRVGMTLATIAYKPLDRVADALANPDLATQGRWALEWRVWGDGCQMFVARDDLTGQIAISIRGSAASPQTEEFWIDWFEQDLNTLGLSPWLYGDGPRGAYVSWGSLDGLTSLLSLVDERTTPETTLVEYLAAQQPFPGVVPVVGHGVGGTLAYMLAGYLQQHIGDRSLQFWPVTFGAPTAGNPAFAKWMEDEFAASAGRFYNTIDLVPHAWQTFARIEDSFPGAPKLPAGLRPLVVAMRELLTVLGDRYLQPGQGIALEGRVRNRDSWFDEAGLQHAPATYLQLLGAPPVP</sequence>
<gene>
    <name evidence="2" type="ORF">THITH_09230</name>
</gene>
<dbReference type="RefSeq" id="WP_006747407.1">
    <property type="nucleotide sequence ID" value="NZ_CP007029.1"/>
</dbReference>
<dbReference type="EMBL" id="CP007029">
    <property type="protein sequence ID" value="AHF00092.1"/>
    <property type="molecule type" value="Genomic_DNA"/>
</dbReference>
<dbReference type="InterPro" id="IPR002921">
    <property type="entry name" value="Fungal_lipase-type"/>
</dbReference>
<proteinExistence type="predicted"/>
<dbReference type="InterPro" id="IPR029058">
    <property type="entry name" value="AB_hydrolase_fold"/>
</dbReference>
<dbReference type="HOGENOM" id="CLU_831019_0_0_6"/>
<dbReference type="Pfam" id="PF01764">
    <property type="entry name" value="Lipase_3"/>
    <property type="match status" value="1"/>
</dbReference>
<dbReference type="KEGG" id="tti:THITH_09230"/>
<evidence type="ECO:0000313" key="2">
    <source>
        <dbReference type="EMBL" id="AHF00092.1"/>
    </source>
</evidence>
<dbReference type="Proteomes" id="UP000005289">
    <property type="component" value="Chromosome"/>
</dbReference>
<protein>
    <recommendedName>
        <fullName evidence="1">Fungal lipase-type domain-containing protein</fullName>
    </recommendedName>
</protein>